<dbReference type="SUPFAM" id="SSF55073">
    <property type="entry name" value="Nucleotide cyclase"/>
    <property type="match status" value="1"/>
</dbReference>
<evidence type="ECO:0000313" key="4">
    <source>
        <dbReference type="Proteomes" id="UP000598146"/>
    </source>
</evidence>
<dbReference type="PROSITE" id="PS50887">
    <property type="entry name" value="GGDEF"/>
    <property type="match status" value="1"/>
</dbReference>
<feature type="transmembrane region" description="Helical" evidence="1">
    <location>
        <begin position="281"/>
        <end position="300"/>
    </location>
</feature>
<keyword evidence="1" id="KW-0812">Transmembrane</keyword>
<gene>
    <name evidence="3" type="ORF">I4J89_08085</name>
</gene>
<feature type="transmembrane region" description="Helical" evidence="1">
    <location>
        <begin position="122"/>
        <end position="144"/>
    </location>
</feature>
<name>A0A931G0I4_9ACTN</name>
<evidence type="ECO:0000256" key="1">
    <source>
        <dbReference type="SAM" id="Phobius"/>
    </source>
</evidence>
<sequence>MTRRMLGLYVATAGLAAAVAGVTSGTPLGDLVYFGAYLTIVVLVCWTATRSSRGGDRLPWLYVAFGQVAWLLGDGIYPISMLLHRDGDVAWSAVLWTIGYLSYGAALVAMARRRAGRWLRPAVLDMLTLVVAASIVIWIIFVSPYLGELAVDPLGAYLYVMGPLGDIAILAGVILLVLSPGRRTGATRLLLLSAVLRIASDLGSTFIPSLDLAIAVGTGVILLSNALLIAAALHSSSDELTVPARRRPTLHPARVWFLGVGLLTAPAVLFARREYAESERILLFAATVIAAAFILARFSSALRSLERAERELDHRSRHDPLTGLANRSALHEELEACPLGSTVLYLDLDGFKAVNDTAGHAAGDTILRVVAQRLRSAVRGCDTVARLGGDEFAVVLTGLGEADGIRVADRILQDVALPVEHEGAWYNVGASIGIACCDATGHAAQWRPAALLRAADTAMYQAKGLGRGRWVLAGGPS</sequence>
<dbReference type="InterPro" id="IPR000160">
    <property type="entry name" value="GGDEF_dom"/>
</dbReference>
<accession>A0A931G0I4</accession>
<dbReference type="EMBL" id="JADQTO010000003">
    <property type="protein sequence ID" value="MBG0561419.1"/>
    <property type="molecule type" value="Genomic_DNA"/>
</dbReference>
<protein>
    <submittedName>
        <fullName evidence="3">GGDEF domain-containing protein</fullName>
    </submittedName>
</protein>
<keyword evidence="1" id="KW-1133">Transmembrane helix</keyword>
<dbReference type="InterPro" id="IPR029787">
    <property type="entry name" value="Nucleotide_cyclase"/>
</dbReference>
<keyword evidence="4" id="KW-1185">Reference proteome</keyword>
<evidence type="ECO:0000313" key="3">
    <source>
        <dbReference type="EMBL" id="MBG0561419.1"/>
    </source>
</evidence>
<feature type="transmembrane region" description="Helical" evidence="1">
    <location>
        <begin position="31"/>
        <end position="48"/>
    </location>
</feature>
<dbReference type="RefSeq" id="WP_196413209.1">
    <property type="nucleotide sequence ID" value="NZ_JADQTO010000003.1"/>
</dbReference>
<dbReference type="NCBIfam" id="TIGR00254">
    <property type="entry name" value="GGDEF"/>
    <property type="match status" value="1"/>
</dbReference>
<feature type="transmembrane region" description="Helical" evidence="1">
    <location>
        <begin position="189"/>
        <end position="207"/>
    </location>
</feature>
<feature type="transmembrane region" description="Helical" evidence="1">
    <location>
        <begin position="255"/>
        <end position="275"/>
    </location>
</feature>
<dbReference type="Proteomes" id="UP000598146">
    <property type="component" value="Unassembled WGS sequence"/>
</dbReference>
<organism evidence="3 4">
    <name type="scientific">Actinoplanes aureus</name>
    <dbReference type="NCBI Taxonomy" id="2792083"/>
    <lineage>
        <taxon>Bacteria</taxon>
        <taxon>Bacillati</taxon>
        <taxon>Actinomycetota</taxon>
        <taxon>Actinomycetes</taxon>
        <taxon>Micromonosporales</taxon>
        <taxon>Micromonosporaceae</taxon>
        <taxon>Actinoplanes</taxon>
    </lineage>
</organism>
<feature type="transmembrane region" description="Helical" evidence="1">
    <location>
        <begin position="60"/>
        <end position="83"/>
    </location>
</feature>
<evidence type="ECO:0000259" key="2">
    <source>
        <dbReference type="PROSITE" id="PS50887"/>
    </source>
</evidence>
<reference evidence="3" key="1">
    <citation type="submission" date="2020-11" db="EMBL/GenBank/DDBJ databases">
        <title>Isolation and identification of active actinomycetes.</title>
        <authorList>
            <person name="Sun X."/>
        </authorList>
    </citation>
    <scope>NUCLEOTIDE SEQUENCE</scope>
    <source>
        <strain evidence="3">NEAU-A11</strain>
    </source>
</reference>
<keyword evidence="1" id="KW-0472">Membrane</keyword>
<dbReference type="AlphaFoldDB" id="A0A931G0I4"/>
<dbReference type="InterPro" id="IPR043128">
    <property type="entry name" value="Rev_trsase/Diguanyl_cyclase"/>
</dbReference>
<feature type="transmembrane region" description="Helical" evidence="1">
    <location>
        <begin position="156"/>
        <end position="177"/>
    </location>
</feature>
<dbReference type="Pfam" id="PF00990">
    <property type="entry name" value="GGDEF"/>
    <property type="match status" value="1"/>
</dbReference>
<dbReference type="PANTHER" id="PTHR46663:SF2">
    <property type="entry name" value="GGDEF DOMAIN-CONTAINING PROTEIN"/>
    <property type="match status" value="1"/>
</dbReference>
<feature type="domain" description="GGDEF" evidence="2">
    <location>
        <begin position="339"/>
        <end position="475"/>
    </location>
</feature>
<dbReference type="SMART" id="SM00267">
    <property type="entry name" value="GGDEF"/>
    <property type="match status" value="1"/>
</dbReference>
<proteinExistence type="predicted"/>
<dbReference type="PANTHER" id="PTHR46663">
    <property type="entry name" value="DIGUANYLATE CYCLASE DGCT-RELATED"/>
    <property type="match status" value="1"/>
</dbReference>
<feature type="transmembrane region" description="Helical" evidence="1">
    <location>
        <begin position="213"/>
        <end position="234"/>
    </location>
</feature>
<dbReference type="InterPro" id="IPR052163">
    <property type="entry name" value="DGC-Regulatory_Protein"/>
</dbReference>
<dbReference type="Gene3D" id="3.30.70.270">
    <property type="match status" value="1"/>
</dbReference>
<dbReference type="CDD" id="cd01949">
    <property type="entry name" value="GGDEF"/>
    <property type="match status" value="1"/>
</dbReference>
<comment type="caution">
    <text evidence="3">The sequence shown here is derived from an EMBL/GenBank/DDBJ whole genome shotgun (WGS) entry which is preliminary data.</text>
</comment>
<feature type="transmembrane region" description="Helical" evidence="1">
    <location>
        <begin position="89"/>
        <end position="110"/>
    </location>
</feature>